<sequence length="404" mass="46081">MVDTGSASAHAVPLFNKGSSRPRKSYASSVYSEKSANSAKSARSFLSMTTSLFYRKESHPAVIDSEPQKEGFLRTLRSLALKARKSKTEPKQDEKSNTSLNSKYTVQMPPDRRRSITKDHDTNNHDVLRRLLLAQHAPPQYQPKPSKRRSFRQQDSDDDDDQDEEDEEDQVEQLMINRNIQQKVIAVPRIDDANKPTSIIRRSRSTSTHQDSSSTLFSVSTDTNSTEDGDEVSYSKRRVTFVEPSPIPRMKRADQPRCLMVNIVSSGLGKADPKRLIFKQPLIRGATLPFELCNTSKDHLIVYKFLTLCSPRQERYFIRPSAGVIFDGKVKVVLFLNNAPQIAPGEVIRDKVLVRYAVVEKGGEAEQWIRNLDDSCRRRWLEMVREKFRGLIVREMKVKVRLVG</sequence>
<feature type="region of interest" description="Disordered" evidence="1">
    <location>
        <begin position="195"/>
        <end position="232"/>
    </location>
</feature>
<dbReference type="InterPro" id="IPR013783">
    <property type="entry name" value="Ig-like_fold"/>
</dbReference>
<evidence type="ECO:0000313" key="4">
    <source>
        <dbReference type="Proteomes" id="UP000612746"/>
    </source>
</evidence>
<feature type="compositionally biased region" description="Basic and acidic residues" evidence="1">
    <location>
        <begin position="110"/>
        <end position="123"/>
    </location>
</feature>
<comment type="caution">
    <text evidence="3">The sequence shown here is derived from an EMBL/GenBank/DDBJ whole genome shotgun (WGS) entry which is preliminary data.</text>
</comment>
<evidence type="ECO:0000256" key="1">
    <source>
        <dbReference type="SAM" id="MobiDB-lite"/>
    </source>
</evidence>
<dbReference type="InterPro" id="IPR008962">
    <property type="entry name" value="PapD-like_sf"/>
</dbReference>
<organism evidence="3 4">
    <name type="scientific">Umbelopsis vinacea</name>
    <dbReference type="NCBI Taxonomy" id="44442"/>
    <lineage>
        <taxon>Eukaryota</taxon>
        <taxon>Fungi</taxon>
        <taxon>Fungi incertae sedis</taxon>
        <taxon>Mucoromycota</taxon>
        <taxon>Mucoromycotina</taxon>
        <taxon>Umbelopsidomycetes</taxon>
        <taxon>Umbelopsidales</taxon>
        <taxon>Umbelopsidaceae</taxon>
        <taxon>Umbelopsis</taxon>
    </lineage>
</organism>
<name>A0A8H7PWD6_9FUNG</name>
<feature type="compositionally biased region" description="Basic and acidic residues" evidence="1">
    <location>
        <begin position="86"/>
        <end position="96"/>
    </location>
</feature>
<feature type="domain" description="MSP" evidence="2">
    <location>
        <begin position="268"/>
        <end position="386"/>
    </location>
</feature>
<dbReference type="SUPFAM" id="SSF49354">
    <property type="entry name" value="PapD-like"/>
    <property type="match status" value="1"/>
</dbReference>
<dbReference type="PROSITE" id="PS50202">
    <property type="entry name" value="MSP"/>
    <property type="match status" value="1"/>
</dbReference>
<feature type="compositionally biased region" description="Polar residues" evidence="1">
    <location>
        <begin position="26"/>
        <end position="42"/>
    </location>
</feature>
<gene>
    <name evidence="3" type="ORF">INT44_008402</name>
</gene>
<feature type="region of interest" description="Disordered" evidence="1">
    <location>
        <begin position="1"/>
        <end position="42"/>
    </location>
</feature>
<keyword evidence="4" id="KW-1185">Reference proteome</keyword>
<feature type="region of interest" description="Disordered" evidence="1">
    <location>
        <begin position="83"/>
        <end position="123"/>
    </location>
</feature>
<dbReference type="AlphaFoldDB" id="A0A8H7PWD6"/>
<accession>A0A8H7PWD6</accession>
<dbReference type="Gene3D" id="2.60.40.10">
    <property type="entry name" value="Immunoglobulins"/>
    <property type="match status" value="1"/>
</dbReference>
<evidence type="ECO:0000313" key="3">
    <source>
        <dbReference type="EMBL" id="KAG2181587.1"/>
    </source>
</evidence>
<reference evidence="3" key="1">
    <citation type="submission" date="2020-12" db="EMBL/GenBank/DDBJ databases">
        <title>Metabolic potential, ecology and presence of endohyphal bacteria is reflected in genomic diversity of Mucoromycotina.</title>
        <authorList>
            <person name="Muszewska A."/>
            <person name="Okrasinska A."/>
            <person name="Steczkiewicz K."/>
            <person name="Drgas O."/>
            <person name="Orlowska M."/>
            <person name="Perlinska-Lenart U."/>
            <person name="Aleksandrzak-Piekarczyk T."/>
            <person name="Szatraj K."/>
            <person name="Zielenkiewicz U."/>
            <person name="Pilsyk S."/>
            <person name="Malc E."/>
            <person name="Mieczkowski P."/>
            <person name="Kruszewska J.S."/>
            <person name="Biernat P."/>
            <person name="Pawlowska J."/>
        </authorList>
    </citation>
    <scope>NUCLEOTIDE SEQUENCE</scope>
    <source>
        <strain evidence="3">WA0000051536</strain>
    </source>
</reference>
<proteinExistence type="predicted"/>
<dbReference type="Proteomes" id="UP000612746">
    <property type="component" value="Unassembled WGS sequence"/>
</dbReference>
<feature type="compositionally biased region" description="Acidic residues" evidence="1">
    <location>
        <begin position="156"/>
        <end position="171"/>
    </location>
</feature>
<dbReference type="InterPro" id="IPR000535">
    <property type="entry name" value="MSP_dom"/>
</dbReference>
<feature type="compositionally biased region" description="Low complexity" evidence="1">
    <location>
        <begin position="197"/>
        <end position="215"/>
    </location>
</feature>
<dbReference type="EMBL" id="JAEPRA010000008">
    <property type="protein sequence ID" value="KAG2181587.1"/>
    <property type="molecule type" value="Genomic_DNA"/>
</dbReference>
<evidence type="ECO:0000259" key="2">
    <source>
        <dbReference type="PROSITE" id="PS50202"/>
    </source>
</evidence>
<protein>
    <recommendedName>
        <fullName evidence="2">MSP domain-containing protein</fullName>
    </recommendedName>
</protein>
<feature type="region of interest" description="Disordered" evidence="1">
    <location>
        <begin position="135"/>
        <end position="171"/>
    </location>
</feature>
<dbReference type="OrthoDB" id="2373269at2759"/>